<gene>
    <name evidence="2" type="ORF">C3430_05140</name>
</gene>
<protein>
    <recommendedName>
        <fullName evidence="1">Peptidase S74 domain-containing protein</fullName>
    </recommendedName>
</protein>
<dbReference type="EMBL" id="PQLX01000001">
    <property type="protein sequence ID" value="POU68453.1"/>
    <property type="molecule type" value="Genomic_DNA"/>
</dbReference>
<evidence type="ECO:0000313" key="2">
    <source>
        <dbReference type="EMBL" id="POU68453.1"/>
    </source>
</evidence>
<name>A0A2S4S3M6_CITAM</name>
<evidence type="ECO:0000313" key="3">
    <source>
        <dbReference type="Proteomes" id="UP000237003"/>
    </source>
</evidence>
<dbReference type="PROSITE" id="PS51688">
    <property type="entry name" value="ICA"/>
    <property type="match status" value="1"/>
</dbReference>
<dbReference type="Pfam" id="PF13884">
    <property type="entry name" value="Peptidase_S74"/>
    <property type="match status" value="1"/>
</dbReference>
<dbReference type="AlphaFoldDB" id="A0A2S4S3M6"/>
<accession>A0A2S4S3M6</accession>
<organism evidence="2 3">
    <name type="scientific">Citrobacter amalonaticus</name>
    <dbReference type="NCBI Taxonomy" id="35703"/>
    <lineage>
        <taxon>Bacteria</taxon>
        <taxon>Pseudomonadati</taxon>
        <taxon>Pseudomonadota</taxon>
        <taxon>Gammaproteobacteria</taxon>
        <taxon>Enterobacterales</taxon>
        <taxon>Enterobacteriaceae</taxon>
        <taxon>Citrobacter</taxon>
    </lineage>
</organism>
<proteinExistence type="predicted"/>
<sequence>MGWREITMAAVSDITFKMDVVYGDGKASWDNVKAMQPVTFCYKDDEGKSVRRGFIAQDLEKIDPQYIKRLNGGVDEDGNLKETLTLDTNPLLMDALVVLKILIDKDDERKRAIELIRSELDAVRRNLQPD</sequence>
<comment type="caution">
    <text evidence="2">The sequence shown here is derived from an EMBL/GenBank/DDBJ whole genome shotgun (WGS) entry which is preliminary data.</text>
</comment>
<evidence type="ECO:0000259" key="1">
    <source>
        <dbReference type="PROSITE" id="PS51688"/>
    </source>
</evidence>
<feature type="domain" description="Peptidase S74" evidence="1">
    <location>
        <begin position="12"/>
        <end position="113"/>
    </location>
</feature>
<reference evidence="2 3" key="1">
    <citation type="submission" date="2018-01" db="EMBL/GenBank/DDBJ databases">
        <title>Complete genome sequences of 14 Citrobacter spp. isolated from plant in Canada.</title>
        <authorList>
            <person name="Bhandare S.G."/>
            <person name="Colavecchio A."/>
            <person name="Jeukens J."/>
            <person name="Emond-Rheault J.-G."/>
            <person name="Freschi L."/>
            <person name="Hamel J."/>
            <person name="Kukavica-Ibrulj I."/>
            <person name="Levesque R."/>
            <person name="Goodridge L."/>
        </authorList>
    </citation>
    <scope>NUCLEOTIDE SEQUENCE [LARGE SCALE GENOMIC DNA]</scope>
    <source>
        <strain evidence="2 3">S1285</strain>
    </source>
</reference>
<dbReference type="Proteomes" id="UP000237003">
    <property type="component" value="Unassembled WGS sequence"/>
</dbReference>
<dbReference type="InterPro" id="IPR030392">
    <property type="entry name" value="S74_ICA"/>
</dbReference>